<protein>
    <submittedName>
        <fullName evidence="2">Uncharacterized protein</fullName>
    </submittedName>
</protein>
<proteinExistence type="predicted"/>
<keyword evidence="3" id="KW-1185">Reference proteome</keyword>
<name>A0AAP0AZU9_9ASPA</name>
<feature type="region of interest" description="Disordered" evidence="1">
    <location>
        <begin position="24"/>
        <end position="54"/>
    </location>
</feature>
<accession>A0AAP0AZU9</accession>
<dbReference type="EMBL" id="JBBWWQ010000018">
    <property type="protein sequence ID" value="KAK8921266.1"/>
    <property type="molecule type" value="Genomic_DNA"/>
</dbReference>
<feature type="compositionally biased region" description="Basic and acidic residues" evidence="1">
    <location>
        <begin position="85"/>
        <end position="103"/>
    </location>
</feature>
<organism evidence="2 3">
    <name type="scientific">Platanthera zijinensis</name>
    <dbReference type="NCBI Taxonomy" id="2320716"/>
    <lineage>
        <taxon>Eukaryota</taxon>
        <taxon>Viridiplantae</taxon>
        <taxon>Streptophyta</taxon>
        <taxon>Embryophyta</taxon>
        <taxon>Tracheophyta</taxon>
        <taxon>Spermatophyta</taxon>
        <taxon>Magnoliopsida</taxon>
        <taxon>Liliopsida</taxon>
        <taxon>Asparagales</taxon>
        <taxon>Orchidaceae</taxon>
        <taxon>Orchidoideae</taxon>
        <taxon>Orchideae</taxon>
        <taxon>Orchidinae</taxon>
        <taxon>Platanthera</taxon>
    </lineage>
</organism>
<dbReference type="AlphaFoldDB" id="A0AAP0AZU9"/>
<reference evidence="2 3" key="1">
    <citation type="journal article" date="2022" name="Nat. Plants">
        <title>Genomes of leafy and leafless Platanthera orchids illuminate the evolution of mycoheterotrophy.</title>
        <authorList>
            <person name="Li M.H."/>
            <person name="Liu K.W."/>
            <person name="Li Z."/>
            <person name="Lu H.C."/>
            <person name="Ye Q.L."/>
            <person name="Zhang D."/>
            <person name="Wang J.Y."/>
            <person name="Li Y.F."/>
            <person name="Zhong Z.M."/>
            <person name="Liu X."/>
            <person name="Yu X."/>
            <person name="Liu D.K."/>
            <person name="Tu X.D."/>
            <person name="Liu B."/>
            <person name="Hao Y."/>
            <person name="Liao X.Y."/>
            <person name="Jiang Y.T."/>
            <person name="Sun W.H."/>
            <person name="Chen J."/>
            <person name="Chen Y.Q."/>
            <person name="Ai Y."/>
            <person name="Zhai J.W."/>
            <person name="Wu S.S."/>
            <person name="Zhou Z."/>
            <person name="Hsiao Y.Y."/>
            <person name="Wu W.L."/>
            <person name="Chen Y.Y."/>
            <person name="Lin Y.F."/>
            <person name="Hsu J.L."/>
            <person name="Li C.Y."/>
            <person name="Wang Z.W."/>
            <person name="Zhao X."/>
            <person name="Zhong W.Y."/>
            <person name="Ma X.K."/>
            <person name="Ma L."/>
            <person name="Huang J."/>
            <person name="Chen G.Z."/>
            <person name="Huang M.Z."/>
            <person name="Huang L."/>
            <person name="Peng D.H."/>
            <person name="Luo Y.B."/>
            <person name="Zou S.Q."/>
            <person name="Chen S.P."/>
            <person name="Lan S."/>
            <person name="Tsai W.C."/>
            <person name="Van de Peer Y."/>
            <person name="Liu Z.J."/>
        </authorList>
    </citation>
    <scope>NUCLEOTIDE SEQUENCE [LARGE SCALE GENOMIC DNA]</scope>
    <source>
        <strain evidence="2">Lor287</strain>
    </source>
</reference>
<gene>
    <name evidence="2" type="ORF">KSP39_PZI020538</name>
</gene>
<evidence type="ECO:0000313" key="2">
    <source>
        <dbReference type="EMBL" id="KAK8921266.1"/>
    </source>
</evidence>
<feature type="region of interest" description="Disordered" evidence="1">
    <location>
        <begin position="70"/>
        <end position="111"/>
    </location>
</feature>
<dbReference type="Gene3D" id="1.10.472.50">
    <property type="entry name" value="HD-domain/PDEase-like"/>
    <property type="match status" value="1"/>
</dbReference>
<evidence type="ECO:0000256" key="1">
    <source>
        <dbReference type="SAM" id="MobiDB-lite"/>
    </source>
</evidence>
<evidence type="ECO:0000313" key="3">
    <source>
        <dbReference type="Proteomes" id="UP001418222"/>
    </source>
</evidence>
<dbReference type="Proteomes" id="UP001418222">
    <property type="component" value="Unassembled WGS sequence"/>
</dbReference>
<sequence>MPDPGKPTQGSPTDLQQGHRWCWPCSLSAKQPPAGPANLPVGAGQAAGGSAKKEGLYRSGEARQIAANSLPKPALVSSNQVQDGGEARGVRPTRGGERSGGRKMEKKQRRTLKMAEKLVVSTMAGRDASHDAAHAFRVRDLALSRAREEGLERHS</sequence>
<comment type="caution">
    <text evidence="2">The sequence shown here is derived from an EMBL/GenBank/DDBJ whole genome shotgun (WGS) entry which is preliminary data.</text>
</comment>